<evidence type="ECO:0000313" key="2">
    <source>
        <dbReference type="Proteomes" id="UP001055811"/>
    </source>
</evidence>
<dbReference type="EMBL" id="CM042014">
    <property type="protein sequence ID" value="KAI3723415.1"/>
    <property type="molecule type" value="Genomic_DNA"/>
</dbReference>
<name>A0ACB9BN54_CICIN</name>
<reference evidence="2" key="1">
    <citation type="journal article" date="2022" name="Mol. Ecol. Resour.">
        <title>The genomes of chicory, endive, great burdock and yacon provide insights into Asteraceae palaeo-polyploidization history and plant inulin production.</title>
        <authorList>
            <person name="Fan W."/>
            <person name="Wang S."/>
            <person name="Wang H."/>
            <person name="Wang A."/>
            <person name="Jiang F."/>
            <person name="Liu H."/>
            <person name="Zhao H."/>
            <person name="Xu D."/>
            <person name="Zhang Y."/>
        </authorList>
    </citation>
    <scope>NUCLEOTIDE SEQUENCE [LARGE SCALE GENOMIC DNA]</scope>
    <source>
        <strain evidence="2">cv. Punajuju</strain>
    </source>
</reference>
<accession>A0ACB9BN54</accession>
<reference evidence="1 2" key="2">
    <citation type="journal article" date="2022" name="Mol. Ecol. Resour.">
        <title>The genomes of chicory, endive, great burdock and yacon provide insights into Asteraceae paleo-polyploidization history and plant inulin production.</title>
        <authorList>
            <person name="Fan W."/>
            <person name="Wang S."/>
            <person name="Wang H."/>
            <person name="Wang A."/>
            <person name="Jiang F."/>
            <person name="Liu H."/>
            <person name="Zhao H."/>
            <person name="Xu D."/>
            <person name="Zhang Y."/>
        </authorList>
    </citation>
    <scope>NUCLEOTIDE SEQUENCE [LARGE SCALE GENOMIC DNA]</scope>
    <source>
        <strain evidence="2">cv. Punajuju</strain>
        <tissue evidence="1">Leaves</tissue>
    </source>
</reference>
<evidence type="ECO:0000313" key="1">
    <source>
        <dbReference type="EMBL" id="KAI3723415.1"/>
    </source>
</evidence>
<keyword evidence="2" id="KW-1185">Reference proteome</keyword>
<organism evidence="1 2">
    <name type="scientific">Cichorium intybus</name>
    <name type="common">Chicory</name>
    <dbReference type="NCBI Taxonomy" id="13427"/>
    <lineage>
        <taxon>Eukaryota</taxon>
        <taxon>Viridiplantae</taxon>
        <taxon>Streptophyta</taxon>
        <taxon>Embryophyta</taxon>
        <taxon>Tracheophyta</taxon>
        <taxon>Spermatophyta</taxon>
        <taxon>Magnoliopsida</taxon>
        <taxon>eudicotyledons</taxon>
        <taxon>Gunneridae</taxon>
        <taxon>Pentapetalae</taxon>
        <taxon>asterids</taxon>
        <taxon>campanulids</taxon>
        <taxon>Asterales</taxon>
        <taxon>Asteraceae</taxon>
        <taxon>Cichorioideae</taxon>
        <taxon>Cichorieae</taxon>
        <taxon>Cichoriinae</taxon>
        <taxon>Cichorium</taxon>
    </lineage>
</organism>
<protein>
    <submittedName>
        <fullName evidence="1">Uncharacterized protein</fullName>
    </submittedName>
</protein>
<dbReference type="Proteomes" id="UP001055811">
    <property type="component" value="Linkage Group LG06"/>
</dbReference>
<sequence>MPNFSSYSESNSLIFYPFALWVQNQLCLNVHLTTKYYKLNPSISQIYTSPPPFPFIFLLIICGMYTCTVNYDTTISDFNIMTSIVSIDFKGKL</sequence>
<gene>
    <name evidence="1" type="ORF">L2E82_34962</name>
</gene>
<proteinExistence type="predicted"/>
<comment type="caution">
    <text evidence="1">The sequence shown here is derived from an EMBL/GenBank/DDBJ whole genome shotgun (WGS) entry which is preliminary data.</text>
</comment>